<dbReference type="GO" id="GO:0008168">
    <property type="term" value="F:methyltransferase activity"/>
    <property type="evidence" value="ECO:0007669"/>
    <property type="project" value="UniProtKB-KW"/>
</dbReference>
<dbReference type="Pfam" id="PF13649">
    <property type="entry name" value="Methyltransf_25"/>
    <property type="match status" value="1"/>
</dbReference>
<dbReference type="InterPro" id="IPR029063">
    <property type="entry name" value="SAM-dependent_MTases_sf"/>
</dbReference>
<dbReference type="STRING" id="212667.VFDL14_22020"/>
<sequence length="197" mass="22343">MDTNTEIWRSYYAKALSKPHLKRTEFVCSLNQSTSKVAIDCGCGVGSDMDFLSRHGYRVHGFDINSDSIEICEERFADNPLVDVTNASFEQFQYPKAGIVLANSSLFFADPSQFESAWYKIVACIEIGGVFAGDFMGVKDTWATHYRSPTSSFTESEVRDLFSSFEVLRFHERDEKATTALGRMKHWHTYSVVAVKR</sequence>
<organism evidence="2 3">
    <name type="scientific">Vibrio fortis</name>
    <dbReference type="NCBI Taxonomy" id="212667"/>
    <lineage>
        <taxon>Bacteria</taxon>
        <taxon>Pseudomonadati</taxon>
        <taxon>Pseudomonadota</taxon>
        <taxon>Gammaproteobacteria</taxon>
        <taxon>Vibrionales</taxon>
        <taxon>Vibrionaceae</taxon>
        <taxon>Vibrio</taxon>
    </lineage>
</organism>
<protein>
    <submittedName>
        <fullName evidence="2">SAM-dependent methyltransferase</fullName>
    </submittedName>
</protein>
<dbReference type="Gene3D" id="3.40.50.150">
    <property type="entry name" value="Vaccinia Virus protein VP39"/>
    <property type="match status" value="1"/>
</dbReference>
<dbReference type="Proteomes" id="UP000027219">
    <property type="component" value="Unassembled WGS sequence"/>
</dbReference>
<keyword evidence="2" id="KW-0808">Transferase</keyword>
<gene>
    <name evidence="2" type="ORF">VFDL14_22020</name>
</gene>
<reference evidence="2 3" key="1">
    <citation type="submission" date="2014-02" db="EMBL/GenBank/DDBJ databases">
        <title>Vibrio fortis Dalian14 Genome Sequencing.</title>
        <authorList>
            <person name="Wang Y."/>
            <person name="Song L."/>
            <person name="Liu G."/>
            <person name="Ding J."/>
        </authorList>
    </citation>
    <scope>NUCLEOTIDE SEQUENCE [LARGE SCALE GENOMIC DNA]</scope>
    <source>
        <strain evidence="2 3">Dalian14</strain>
    </source>
</reference>
<dbReference type="RefSeq" id="WP_032550670.1">
    <property type="nucleotide sequence ID" value="NZ_JFFR01000013.1"/>
</dbReference>
<comment type="caution">
    <text evidence="2">The sequence shown here is derived from an EMBL/GenBank/DDBJ whole genome shotgun (WGS) entry which is preliminary data.</text>
</comment>
<dbReference type="AlphaFoldDB" id="A0A066UP17"/>
<dbReference type="GO" id="GO:0032259">
    <property type="term" value="P:methylation"/>
    <property type="evidence" value="ECO:0007669"/>
    <property type="project" value="UniProtKB-KW"/>
</dbReference>
<evidence type="ECO:0000313" key="3">
    <source>
        <dbReference type="Proteomes" id="UP000027219"/>
    </source>
</evidence>
<keyword evidence="2" id="KW-0489">Methyltransferase</keyword>
<accession>A0A066UP17</accession>
<dbReference type="OrthoDB" id="9804312at2"/>
<dbReference type="CDD" id="cd02440">
    <property type="entry name" value="AdoMet_MTases"/>
    <property type="match status" value="1"/>
</dbReference>
<evidence type="ECO:0000259" key="1">
    <source>
        <dbReference type="Pfam" id="PF13649"/>
    </source>
</evidence>
<dbReference type="SUPFAM" id="SSF53335">
    <property type="entry name" value="S-adenosyl-L-methionine-dependent methyltransferases"/>
    <property type="match status" value="1"/>
</dbReference>
<name>A0A066UP17_9VIBR</name>
<feature type="domain" description="Methyltransferase" evidence="1">
    <location>
        <begin position="39"/>
        <end position="129"/>
    </location>
</feature>
<evidence type="ECO:0000313" key="2">
    <source>
        <dbReference type="EMBL" id="KDN28805.1"/>
    </source>
</evidence>
<dbReference type="InterPro" id="IPR041698">
    <property type="entry name" value="Methyltransf_25"/>
</dbReference>
<proteinExistence type="predicted"/>
<keyword evidence="3" id="KW-1185">Reference proteome</keyword>
<dbReference type="EMBL" id="JFFR01000013">
    <property type="protein sequence ID" value="KDN28805.1"/>
    <property type="molecule type" value="Genomic_DNA"/>
</dbReference>